<gene>
    <name evidence="2" type="ORF">EB796_000902</name>
</gene>
<evidence type="ECO:0000313" key="2">
    <source>
        <dbReference type="EMBL" id="KAF6040786.1"/>
    </source>
</evidence>
<reference evidence="2" key="1">
    <citation type="submission" date="2020-06" db="EMBL/GenBank/DDBJ databases">
        <title>Draft genome of Bugula neritina, a colonial animal packing powerful symbionts and potential medicines.</title>
        <authorList>
            <person name="Rayko M."/>
        </authorList>
    </citation>
    <scope>NUCLEOTIDE SEQUENCE [LARGE SCALE GENOMIC DNA]</scope>
    <source>
        <strain evidence="2">Kwan_BN1</strain>
    </source>
</reference>
<keyword evidence="3" id="KW-1185">Reference proteome</keyword>
<feature type="domain" description="DUF4209" evidence="1">
    <location>
        <begin position="165"/>
        <end position="229"/>
    </location>
</feature>
<accession>A0A7J7KRF8</accession>
<name>A0A7J7KRF8_BUGNE</name>
<evidence type="ECO:0000313" key="3">
    <source>
        <dbReference type="Proteomes" id="UP000593567"/>
    </source>
</evidence>
<comment type="caution">
    <text evidence="2">The sequence shown here is derived from an EMBL/GenBank/DDBJ whole genome shotgun (WGS) entry which is preliminary data.</text>
</comment>
<dbReference type="OrthoDB" id="6282368at2759"/>
<dbReference type="PANTHER" id="PTHR31701">
    <property type="entry name" value="ENDOPLASMIC RETICULUM MEMBRANE-ASSOCIATED RNA DEGRADATION PROTEIN"/>
    <property type="match status" value="1"/>
</dbReference>
<dbReference type="InterPro" id="IPR025209">
    <property type="entry name" value="DUF4209"/>
</dbReference>
<evidence type="ECO:0000259" key="1">
    <source>
        <dbReference type="Pfam" id="PF13910"/>
    </source>
</evidence>
<dbReference type="EMBL" id="VXIV02000102">
    <property type="protein sequence ID" value="KAF6040786.1"/>
    <property type="molecule type" value="Genomic_DNA"/>
</dbReference>
<dbReference type="InterPro" id="IPR039635">
    <property type="entry name" value="ERMARD"/>
</dbReference>
<sequence>MSEKGKNCCIGQHSFQTQIQLELEHSDFSSLSMPVKKLLAVINQNSIAKTNISLNILTDLLLVETHTYQSKYKDRDSNYYSLMASHLGPLFIQIKTALLKVNSQTYVEHNSEYLMWLCVSAENLVELLSNAQSNKTQVQYCACLCLTSILERSLQNVHWTLVGYTPTVLKDLLVSDVLFDLLGEDIMALLDILVGPPVSFNIRNLVWHGFGSVDVGPEQYSLIIFFILVIIGKTISGSKVVPSHRPYLKVNLLYLLDNVAIQKHDMVDEFLAAIANFNCKSKEVKLAMQYAKVGKYGFATSLLITSFEQWMRVAYCFYNRCPSRLMTAVNNEFFTTLDHVFEEYLHDGTTNNVLHDILPDRLRAAIFDLFYHSKGLRLRDKLSHMEISYNEITKETWCYVFNIISSAIMCTIFDGSSSDIYSDLVHFYSPAYHPISFLVRCFENFGDLLTVLKTIQAPMYLEFKILDSKTFEASCSSILKFFKCEISSEKSFSVDQLFSLGVPQPNARKILTSSVFMSVAEWCKWLQSATFNIVKSINLVSDFCELRLTMLKNRDLRSRQRKNFIAFLSSKNLLELLFQTLFSLNNGFLMQIADKRCVCQVEKSHRILLQLTENIYSLAEQNKWVHLIDFCIAFIETNFSQL</sequence>
<dbReference type="PANTHER" id="PTHR31701:SF2">
    <property type="entry name" value="ENDOPLASMIC RETICULUM MEMBRANE-ASSOCIATED RNA DEGRADATION PROTEIN"/>
    <property type="match status" value="1"/>
</dbReference>
<protein>
    <submittedName>
        <fullName evidence="2">ERMARD</fullName>
    </submittedName>
</protein>
<proteinExistence type="predicted"/>
<dbReference type="Pfam" id="PF13910">
    <property type="entry name" value="DUF4209"/>
    <property type="match status" value="1"/>
</dbReference>
<dbReference type="Proteomes" id="UP000593567">
    <property type="component" value="Unassembled WGS sequence"/>
</dbReference>
<organism evidence="2 3">
    <name type="scientific">Bugula neritina</name>
    <name type="common">Brown bryozoan</name>
    <name type="synonym">Sertularia neritina</name>
    <dbReference type="NCBI Taxonomy" id="10212"/>
    <lineage>
        <taxon>Eukaryota</taxon>
        <taxon>Metazoa</taxon>
        <taxon>Spiralia</taxon>
        <taxon>Lophotrochozoa</taxon>
        <taxon>Bryozoa</taxon>
        <taxon>Gymnolaemata</taxon>
        <taxon>Cheilostomatida</taxon>
        <taxon>Flustrina</taxon>
        <taxon>Buguloidea</taxon>
        <taxon>Bugulidae</taxon>
        <taxon>Bugula</taxon>
    </lineage>
</organism>
<dbReference type="AlphaFoldDB" id="A0A7J7KRF8"/>